<keyword evidence="1" id="KW-1133">Transmembrane helix</keyword>
<name>A0ABP9K6Q2_9ACTN</name>
<keyword evidence="1" id="KW-0472">Membrane</keyword>
<proteinExistence type="predicted"/>
<evidence type="ECO:0000313" key="3">
    <source>
        <dbReference type="Proteomes" id="UP001500124"/>
    </source>
</evidence>
<keyword evidence="3" id="KW-1185">Reference proteome</keyword>
<protein>
    <submittedName>
        <fullName evidence="2">Uncharacterized protein</fullName>
    </submittedName>
</protein>
<organism evidence="2 3">
    <name type="scientific">Streptomyces similanensis</name>
    <dbReference type="NCBI Taxonomy" id="1274988"/>
    <lineage>
        <taxon>Bacteria</taxon>
        <taxon>Bacillati</taxon>
        <taxon>Actinomycetota</taxon>
        <taxon>Actinomycetes</taxon>
        <taxon>Kitasatosporales</taxon>
        <taxon>Streptomycetaceae</taxon>
        <taxon>Streptomyces</taxon>
    </lineage>
</organism>
<evidence type="ECO:0000256" key="1">
    <source>
        <dbReference type="SAM" id="Phobius"/>
    </source>
</evidence>
<accession>A0ABP9K6Q2</accession>
<gene>
    <name evidence="2" type="ORF">GCM10023336_22110</name>
</gene>
<feature type="transmembrane region" description="Helical" evidence="1">
    <location>
        <begin position="56"/>
        <end position="76"/>
    </location>
</feature>
<reference evidence="3" key="1">
    <citation type="journal article" date="2019" name="Int. J. Syst. Evol. Microbiol.">
        <title>The Global Catalogue of Microorganisms (GCM) 10K type strain sequencing project: providing services to taxonomists for standard genome sequencing and annotation.</title>
        <authorList>
            <consortium name="The Broad Institute Genomics Platform"/>
            <consortium name="The Broad Institute Genome Sequencing Center for Infectious Disease"/>
            <person name="Wu L."/>
            <person name="Ma J."/>
        </authorList>
    </citation>
    <scope>NUCLEOTIDE SEQUENCE [LARGE SCALE GENOMIC DNA]</scope>
    <source>
        <strain evidence="3">JCM 18410</strain>
    </source>
</reference>
<dbReference type="EMBL" id="BAABKC010000032">
    <property type="protein sequence ID" value="GAA5052529.1"/>
    <property type="molecule type" value="Genomic_DNA"/>
</dbReference>
<comment type="caution">
    <text evidence="2">The sequence shown here is derived from an EMBL/GenBank/DDBJ whole genome shotgun (WGS) entry which is preliminary data.</text>
</comment>
<sequence length="94" mass="9689">MGRRALAVRLHSLRDASPATVRDAASPVRAVTFRASPLAVSCLVLLKGNPLTKRSLACLGVFVSLTAGLITAGPMAQAASGGCTDRTTYYDKAG</sequence>
<dbReference type="Proteomes" id="UP001500124">
    <property type="component" value="Unassembled WGS sequence"/>
</dbReference>
<keyword evidence="1" id="KW-0812">Transmembrane</keyword>
<evidence type="ECO:0000313" key="2">
    <source>
        <dbReference type="EMBL" id="GAA5052529.1"/>
    </source>
</evidence>